<dbReference type="GO" id="GO:0004518">
    <property type="term" value="F:nuclease activity"/>
    <property type="evidence" value="ECO:0007669"/>
    <property type="project" value="UniProtKB-KW"/>
</dbReference>
<keyword evidence="6" id="KW-0378">Hydrolase</keyword>
<keyword evidence="8" id="KW-1133">Transmembrane helix</keyword>
<keyword evidence="8" id="KW-0472">Membrane</keyword>
<evidence type="ECO:0000256" key="4">
    <source>
        <dbReference type="ARBA" id="ARBA00022722"/>
    </source>
</evidence>
<dbReference type="EMBL" id="JAVXUO010000116">
    <property type="protein sequence ID" value="KAK2995272.1"/>
    <property type="molecule type" value="Genomic_DNA"/>
</dbReference>
<evidence type="ECO:0000313" key="11">
    <source>
        <dbReference type="Proteomes" id="UP001187471"/>
    </source>
</evidence>
<dbReference type="InterPro" id="IPR027806">
    <property type="entry name" value="HARBI1_dom"/>
</dbReference>
<evidence type="ECO:0000313" key="10">
    <source>
        <dbReference type="EMBL" id="KAK2995272.1"/>
    </source>
</evidence>
<comment type="similarity">
    <text evidence="3">Belongs to the HARBI1 family.</text>
</comment>
<keyword evidence="11" id="KW-1185">Reference proteome</keyword>
<feature type="domain" description="DDE Tnp4" evidence="9">
    <location>
        <begin position="251"/>
        <end position="417"/>
    </location>
</feature>
<organism evidence="10 11">
    <name type="scientific">Escallonia rubra</name>
    <dbReference type="NCBI Taxonomy" id="112253"/>
    <lineage>
        <taxon>Eukaryota</taxon>
        <taxon>Viridiplantae</taxon>
        <taxon>Streptophyta</taxon>
        <taxon>Embryophyta</taxon>
        <taxon>Tracheophyta</taxon>
        <taxon>Spermatophyta</taxon>
        <taxon>Magnoliopsida</taxon>
        <taxon>eudicotyledons</taxon>
        <taxon>Gunneridae</taxon>
        <taxon>Pentapetalae</taxon>
        <taxon>asterids</taxon>
        <taxon>campanulids</taxon>
        <taxon>Escalloniales</taxon>
        <taxon>Escalloniaceae</taxon>
        <taxon>Escallonia</taxon>
    </lineage>
</organism>
<evidence type="ECO:0000256" key="6">
    <source>
        <dbReference type="ARBA" id="ARBA00022801"/>
    </source>
</evidence>
<evidence type="ECO:0000256" key="2">
    <source>
        <dbReference type="ARBA" id="ARBA00004123"/>
    </source>
</evidence>
<keyword evidence="4" id="KW-0540">Nuclease</keyword>
<gene>
    <name evidence="10" type="ORF">RJ640_015553</name>
</gene>
<dbReference type="Proteomes" id="UP001187471">
    <property type="component" value="Unassembled WGS sequence"/>
</dbReference>
<feature type="transmembrane region" description="Helical" evidence="8">
    <location>
        <begin position="60"/>
        <end position="79"/>
    </location>
</feature>
<comment type="subcellular location">
    <subcellularLocation>
        <location evidence="2">Nucleus</location>
    </subcellularLocation>
</comment>
<dbReference type="PANTHER" id="PTHR22930">
    <property type="match status" value="1"/>
</dbReference>
<keyword evidence="7" id="KW-0539">Nucleus</keyword>
<protein>
    <recommendedName>
        <fullName evidence="9">DDE Tnp4 domain-containing protein</fullName>
    </recommendedName>
</protein>
<name>A0AA88RTE0_9ASTE</name>
<proteinExistence type="inferred from homology"/>
<dbReference type="GO" id="GO:0005634">
    <property type="term" value="C:nucleus"/>
    <property type="evidence" value="ECO:0007669"/>
    <property type="project" value="UniProtKB-SubCell"/>
</dbReference>
<reference evidence="10" key="1">
    <citation type="submission" date="2022-12" db="EMBL/GenBank/DDBJ databases">
        <title>Draft genome assemblies for two species of Escallonia (Escalloniales).</title>
        <authorList>
            <person name="Chanderbali A."/>
            <person name="Dervinis C."/>
            <person name="Anghel I."/>
            <person name="Soltis D."/>
            <person name="Soltis P."/>
            <person name="Zapata F."/>
        </authorList>
    </citation>
    <scope>NUCLEOTIDE SEQUENCE</scope>
    <source>
        <strain evidence="10">UCBG92.1500</strain>
        <tissue evidence="10">Leaf</tissue>
    </source>
</reference>
<sequence>MDVVYACRHALPDQAITAVGILMWWCLRYDLLMAWLRCDLFRGGGTMSGVVVVVGQRGSVVGVSGFLGFASIGAVYAMAPVRGYKKKRKVEKRVEHKAFLASGSSEDGSVDWWEDFSKRIPGLLSPSKGLNRFESVFKISRKTFDYICSLVKEHMMAKSTNFMFLNGKPMSLNDQVALALRRLSSGDSLITVGDSFGTNHSTVSQVTWRFVEAMEEGGLHHLQWPSTKQIMTQIKSKFENIRGLPNCCGAIDTTHIMMLLPSSERDSDVWLDEKENHSMILQAIVDPDMRFRDILTGWPGKMSDSSVLRSSSFFKLCEKGVRLNGEKLKLSEGIELGEYIVGDSGFPLLPWLVTPYQGRELPESDAEFNKRHFATRVVAQRALTRLKEVWRIIQGVMWRPDKHRLPRMILVCCMLHNIVIDMEDGVLDELPLSHNHDPGYRQEVCESADPTASVLRDKLSLYLSGRRASESPFFAPGVGGLRGAGGVVDELFMWMIAIHFYHVSSAMEHMMSRKLIPSFSSTKAASAFEALANAILSGRKLGLGVSSPISSLLGCFNG</sequence>
<evidence type="ECO:0000256" key="7">
    <source>
        <dbReference type="ARBA" id="ARBA00023242"/>
    </source>
</evidence>
<dbReference type="PANTHER" id="PTHR22930:SF291">
    <property type="entry name" value="EXPRESSED PROTEIN"/>
    <property type="match status" value="1"/>
</dbReference>
<comment type="cofactor">
    <cofactor evidence="1">
        <name>a divalent metal cation</name>
        <dbReference type="ChEBI" id="CHEBI:60240"/>
    </cofactor>
</comment>
<evidence type="ECO:0000259" key="9">
    <source>
        <dbReference type="Pfam" id="PF13359"/>
    </source>
</evidence>
<evidence type="ECO:0000256" key="8">
    <source>
        <dbReference type="SAM" id="Phobius"/>
    </source>
</evidence>
<keyword evidence="8" id="KW-0812">Transmembrane</keyword>
<evidence type="ECO:0000256" key="1">
    <source>
        <dbReference type="ARBA" id="ARBA00001968"/>
    </source>
</evidence>
<dbReference type="GO" id="GO:0016787">
    <property type="term" value="F:hydrolase activity"/>
    <property type="evidence" value="ECO:0007669"/>
    <property type="project" value="UniProtKB-KW"/>
</dbReference>
<evidence type="ECO:0000256" key="3">
    <source>
        <dbReference type="ARBA" id="ARBA00006958"/>
    </source>
</evidence>
<comment type="caution">
    <text evidence="10">The sequence shown here is derived from an EMBL/GenBank/DDBJ whole genome shotgun (WGS) entry which is preliminary data.</text>
</comment>
<dbReference type="GO" id="GO:0046872">
    <property type="term" value="F:metal ion binding"/>
    <property type="evidence" value="ECO:0007669"/>
    <property type="project" value="UniProtKB-KW"/>
</dbReference>
<dbReference type="Pfam" id="PF13359">
    <property type="entry name" value="DDE_Tnp_4"/>
    <property type="match status" value="1"/>
</dbReference>
<keyword evidence="5" id="KW-0479">Metal-binding</keyword>
<dbReference type="InterPro" id="IPR045249">
    <property type="entry name" value="HARBI1-like"/>
</dbReference>
<evidence type="ECO:0000256" key="5">
    <source>
        <dbReference type="ARBA" id="ARBA00022723"/>
    </source>
</evidence>
<dbReference type="AlphaFoldDB" id="A0AA88RTE0"/>
<accession>A0AA88RTE0</accession>